<comment type="caution">
    <text evidence="1">The sequence shown here is derived from an EMBL/GenBank/DDBJ whole genome shotgun (WGS) entry which is preliminary data.</text>
</comment>
<sequence length="258" mass="30016">MLISIITINYNDVKGLERTMESVLSQTFQDFEYIVIDGGSHDDSKELIEKNQEHIDYWVSEPDSGIYNAMNKGIKKAKGEYLFFLNSGDDFTEKYALKKVVKHLNGEGFVYFNINKIDGKNFAIKRPPEKLTFKYLHSDLPPHQSTFIKKDLFDKYGGYDERLKIVADWKFLILALLKYNSSYKYVDAVYTNFYLGGISSLIANKPIMQKERQAVLDSEFQILMNDLSEFFEQERTLSNLRNSKKLKLLVKLGMLNEF</sequence>
<name>A0ACC5UCU4_9FLAO</name>
<keyword evidence="2" id="KW-1185">Reference proteome</keyword>
<dbReference type="Proteomes" id="UP001647509">
    <property type="component" value="Unassembled WGS sequence"/>
</dbReference>
<protein>
    <submittedName>
        <fullName evidence="1">Glycosyltransferase</fullName>
    </submittedName>
</protein>
<dbReference type="EMBL" id="JAHKPD010000025">
    <property type="protein sequence ID" value="MBU2952157.1"/>
    <property type="molecule type" value="Genomic_DNA"/>
</dbReference>
<evidence type="ECO:0000313" key="2">
    <source>
        <dbReference type="Proteomes" id="UP001647509"/>
    </source>
</evidence>
<evidence type="ECO:0000313" key="1">
    <source>
        <dbReference type="EMBL" id="MBU2952157.1"/>
    </source>
</evidence>
<reference evidence="1" key="1">
    <citation type="submission" date="2021-05" db="EMBL/GenBank/DDBJ databases">
        <title>Draft genomes of bacteria isolated from model marine particles.</title>
        <authorList>
            <person name="Datta M.S."/>
            <person name="Schwartzman J.A."/>
            <person name="Enke T.N."/>
            <person name="Saavedra J."/>
            <person name="Cermak N."/>
            <person name="Cordero O.X."/>
        </authorList>
    </citation>
    <scope>NUCLEOTIDE SEQUENCE</scope>
    <source>
        <strain evidence="1">I2M19</strain>
    </source>
</reference>
<organism evidence="1 2">
    <name type="scientific">Pseudotamlana agarivorans</name>
    <dbReference type="NCBI Taxonomy" id="481183"/>
    <lineage>
        <taxon>Bacteria</taxon>
        <taxon>Pseudomonadati</taxon>
        <taxon>Bacteroidota</taxon>
        <taxon>Flavobacteriia</taxon>
        <taxon>Flavobacteriales</taxon>
        <taxon>Flavobacteriaceae</taxon>
        <taxon>Pseudotamlana</taxon>
    </lineage>
</organism>
<accession>A0ACC5UCU4</accession>
<proteinExistence type="predicted"/>
<gene>
    <name evidence="1" type="ORF">KO493_15760</name>
</gene>